<evidence type="ECO:0000313" key="5">
    <source>
        <dbReference type="Proteomes" id="UP000444721"/>
    </source>
</evidence>
<keyword evidence="5" id="KW-1185">Reference proteome</keyword>
<feature type="transmembrane region" description="Helical" evidence="1">
    <location>
        <begin position="453"/>
        <end position="478"/>
    </location>
</feature>
<dbReference type="OrthoDB" id="10258670at2759"/>
<dbReference type="SUPFAM" id="SSF48097">
    <property type="entry name" value="Regulator of G-protein signaling, RGS"/>
    <property type="match status" value="1"/>
</dbReference>
<dbReference type="GO" id="GO:0007165">
    <property type="term" value="P:signal transduction"/>
    <property type="evidence" value="ECO:0007669"/>
    <property type="project" value="InterPro"/>
</dbReference>
<dbReference type="PROSITE" id="PS50132">
    <property type="entry name" value="RGS"/>
    <property type="match status" value="1"/>
</dbReference>
<dbReference type="Proteomes" id="UP000444721">
    <property type="component" value="Unassembled WGS sequence"/>
</dbReference>
<dbReference type="OMA" id="YYLHCQY"/>
<dbReference type="VEuPathDB" id="AmoebaDB:NfTy_029540"/>
<dbReference type="GeneID" id="68120570"/>
<feature type="domain" description="HAMP" evidence="3">
    <location>
        <begin position="476"/>
        <end position="529"/>
    </location>
</feature>
<feature type="transmembrane region" description="Helical" evidence="1">
    <location>
        <begin position="85"/>
        <end position="107"/>
    </location>
</feature>
<dbReference type="RefSeq" id="XP_044564854.1">
    <property type="nucleotide sequence ID" value="XM_044703976.1"/>
</dbReference>
<evidence type="ECO:0008006" key="6">
    <source>
        <dbReference type="Google" id="ProtNLM"/>
    </source>
</evidence>
<dbReference type="InterPro" id="IPR016137">
    <property type="entry name" value="RGS"/>
</dbReference>
<proteinExistence type="predicted"/>
<accession>A0A6A5BZV6</accession>
<dbReference type="Pfam" id="PF00672">
    <property type="entry name" value="HAMP"/>
    <property type="match status" value="1"/>
</dbReference>
<dbReference type="AlphaFoldDB" id="A0A6A5BZV6"/>
<dbReference type="SMART" id="SM00304">
    <property type="entry name" value="HAMP"/>
    <property type="match status" value="1"/>
</dbReference>
<dbReference type="PROSITE" id="PS50885">
    <property type="entry name" value="HAMP"/>
    <property type="match status" value="1"/>
</dbReference>
<keyword evidence="1" id="KW-0472">Membrane</keyword>
<dbReference type="InterPro" id="IPR044926">
    <property type="entry name" value="RGS_subdomain_2"/>
</dbReference>
<dbReference type="CDD" id="cd06225">
    <property type="entry name" value="HAMP"/>
    <property type="match status" value="1"/>
</dbReference>
<reference evidence="4 5" key="1">
    <citation type="journal article" date="2019" name="Sci. Rep.">
        <title>Nanopore sequencing improves the draft genome of the human pathogenic amoeba Naegleria fowleri.</title>
        <authorList>
            <person name="Liechti N."/>
            <person name="Schurch N."/>
            <person name="Bruggmann R."/>
            <person name="Wittwer M."/>
        </authorList>
    </citation>
    <scope>NUCLEOTIDE SEQUENCE [LARGE SCALE GENOMIC DNA]</scope>
    <source>
        <strain evidence="4 5">ATCC 30894</strain>
    </source>
</reference>
<dbReference type="VEuPathDB" id="AmoebaDB:FDP41_013355"/>
<dbReference type="Gene3D" id="1.10.167.10">
    <property type="entry name" value="Regulator of G-protein Signalling 4, domain 2"/>
    <property type="match status" value="1"/>
</dbReference>
<protein>
    <recommendedName>
        <fullName evidence="6">RGS domain-containing protein</fullName>
    </recommendedName>
</protein>
<evidence type="ECO:0000259" key="2">
    <source>
        <dbReference type="PROSITE" id="PS50132"/>
    </source>
</evidence>
<dbReference type="InterPro" id="IPR036305">
    <property type="entry name" value="RGS_sf"/>
</dbReference>
<organism evidence="4 5">
    <name type="scientific">Naegleria fowleri</name>
    <name type="common">Brain eating amoeba</name>
    <dbReference type="NCBI Taxonomy" id="5763"/>
    <lineage>
        <taxon>Eukaryota</taxon>
        <taxon>Discoba</taxon>
        <taxon>Heterolobosea</taxon>
        <taxon>Tetramitia</taxon>
        <taxon>Eutetramitia</taxon>
        <taxon>Vahlkampfiidae</taxon>
        <taxon>Naegleria</taxon>
    </lineage>
</organism>
<comment type="caution">
    <text evidence="4">The sequence shown here is derived from an EMBL/GenBank/DDBJ whole genome shotgun (WGS) entry which is preliminary data.</text>
</comment>
<dbReference type="PANTHER" id="PTHR10845">
    <property type="entry name" value="REGULATOR OF G PROTEIN SIGNALING"/>
    <property type="match status" value="1"/>
</dbReference>
<evidence type="ECO:0000259" key="3">
    <source>
        <dbReference type="PROSITE" id="PS50885"/>
    </source>
</evidence>
<dbReference type="PANTHER" id="PTHR10845:SF192">
    <property type="entry name" value="DOUBLE HIT, ISOFORM B"/>
    <property type="match status" value="1"/>
</dbReference>
<dbReference type="EMBL" id="VFQX01000019">
    <property type="protein sequence ID" value="KAF0980141.1"/>
    <property type="molecule type" value="Genomic_DNA"/>
</dbReference>
<evidence type="ECO:0000256" key="1">
    <source>
        <dbReference type="SAM" id="Phobius"/>
    </source>
</evidence>
<dbReference type="CDD" id="cd07440">
    <property type="entry name" value="RGS"/>
    <property type="match status" value="1"/>
</dbReference>
<sequence length="862" mass="97953">MMKLTRSRDSSVVEDSAFLHGPFELASHLQQQQQPILKPHVIRLRKHIEKANKDHQKYSQTNPNEPSQSSSSSVQIYKSLRFKTLTVLVLLFILLMALCLATLLTAFNLSFLKVENAMAMESARRSTRAFFDDFYYLTSRVFEYAAFGDTINVVLNTSQNASYAAQAYLDYYLHCQYQLSTKVNFALIYYLNGTLLKGLGCFRGIKLDKIPQELLSLDTQVGRQLRRNIENPAVRNVGYFSPSEKLLDLVTNPDTSAILAKNFSITSSNDVSNVLMLSAMPIQDTDYKKSYGLLVFGRYELIDYVYDMSDRTQLCITMYNLDIIKDRQTFAASVANDFSNFTESTFYGKDETTLSNFIAKSTKNWQPTFINGINSQSNWGNNSGQFVQQLSIPSDFDDMIPIVKDRQCADSDSITGERMAVFQLYNDLTGKNNLVIRTDFPRDIYTLGITSFVITWAVMTFMIILLSVSVIIFLEFFVIRRVLRLTNSVRSITNNNDIKQRVPHSGSDELGMLSDDVNDMLTALDNSQSALTDDNLLMQRLLEKTSLSEQQSRVIMNGIDDFIIVVNCKNGSIISYNTIFESKILKKNSTNIVDYFVTESRRSVSTDTLNIYDSSETSVTTNFNSTKVEYFLSKLDQLTESKTRWEIHLKSSLNIEIPVSVSASHVNMMLEEGKISDVFVIVARNLSEQQELRQAVKHHQQQMQQFKQNLEFERVMFHPVLKEKFKAFCEKECSEENFSFLEDVTAYKAIKRTADRSKKQSEIIQKYLLDTSPTPINISQKVKETEVTKISNGYAQIDLFDNLERVVKAMMFKDTFMRFSLQSDIALVDSSSASADSGTTLSVLSSSTVSDVSTIGFPVLQI</sequence>
<dbReference type="GO" id="GO:0016020">
    <property type="term" value="C:membrane"/>
    <property type="evidence" value="ECO:0007669"/>
    <property type="project" value="InterPro"/>
</dbReference>
<dbReference type="SMART" id="SM00315">
    <property type="entry name" value="RGS"/>
    <property type="match status" value="1"/>
</dbReference>
<keyword evidence="1" id="KW-1133">Transmembrane helix</keyword>
<evidence type="ECO:0000313" key="4">
    <source>
        <dbReference type="EMBL" id="KAF0980141.1"/>
    </source>
</evidence>
<feature type="domain" description="RGS" evidence="2">
    <location>
        <begin position="711"/>
        <end position="819"/>
    </location>
</feature>
<keyword evidence="1" id="KW-0812">Transmembrane</keyword>
<gene>
    <name evidence="4" type="ORF">FDP41_013355</name>
</gene>
<dbReference type="SUPFAM" id="SSF158472">
    <property type="entry name" value="HAMP domain-like"/>
    <property type="match status" value="1"/>
</dbReference>
<dbReference type="Pfam" id="PF00615">
    <property type="entry name" value="RGS"/>
    <property type="match status" value="1"/>
</dbReference>
<dbReference type="InterPro" id="IPR003660">
    <property type="entry name" value="HAMP_dom"/>
</dbReference>
<dbReference type="VEuPathDB" id="AmoebaDB:NF0070630"/>
<dbReference type="Gene3D" id="6.10.340.10">
    <property type="match status" value="1"/>
</dbReference>
<name>A0A6A5BZV6_NAEFO</name>